<evidence type="ECO:0000313" key="2">
    <source>
        <dbReference type="EMBL" id="CCK83607.1"/>
    </source>
</evidence>
<dbReference type="SUPFAM" id="SSF54593">
    <property type="entry name" value="Glyoxalase/Bleomycin resistance protein/Dihydroxybiphenyl dioxygenase"/>
    <property type="match status" value="1"/>
</dbReference>
<dbReference type="EMBL" id="CALZ01000087">
    <property type="protein sequence ID" value="CCK83607.1"/>
    <property type="molecule type" value="Genomic_DNA"/>
</dbReference>
<proteinExistence type="predicted"/>
<dbReference type="Pfam" id="PF00903">
    <property type="entry name" value="Glyoxalase"/>
    <property type="match status" value="1"/>
</dbReference>
<evidence type="ECO:0000313" key="4">
    <source>
        <dbReference type="Proteomes" id="UP000009325"/>
    </source>
</evidence>
<dbReference type="AlphaFoldDB" id="K0NPT6"/>
<protein>
    <recommendedName>
        <fullName evidence="1">VOC domain-containing protein</fullName>
    </recommendedName>
</protein>
<comment type="caution">
    <text evidence="3">The sequence shown here is derived from an EMBL/GenBank/DDBJ whole genome shotgun (WGS) entry which is preliminary data.</text>
</comment>
<dbReference type="RefSeq" id="WP_009558058.1">
    <property type="nucleotide sequence ID" value="NZ_CALZ01000087.1"/>
</dbReference>
<evidence type="ECO:0000259" key="1">
    <source>
        <dbReference type="PROSITE" id="PS51819"/>
    </source>
</evidence>
<dbReference type="PROSITE" id="PS51819">
    <property type="entry name" value="VOC"/>
    <property type="match status" value="1"/>
</dbReference>
<feature type="domain" description="VOC" evidence="1">
    <location>
        <begin position="2"/>
        <end position="32"/>
    </location>
</feature>
<dbReference type="InterPro" id="IPR029068">
    <property type="entry name" value="Glyas_Bleomycin-R_OHBP_Dase"/>
</dbReference>
<name>K0NPT6_9LACO</name>
<dbReference type="InterPro" id="IPR037523">
    <property type="entry name" value="VOC_core"/>
</dbReference>
<dbReference type="Proteomes" id="UP000009325">
    <property type="component" value="Unassembled WGS sequence"/>
</dbReference>
<dbReference type="Gene3D" id="3.10.180.10">
    <property type="entry name" value="2,3-Dihydroxybiphenyl 1,2-Dioxygenase, domain 1"/>
    <property type="match status" value="1"/>
</dbReference>
<reference evidence="3 4" key="1">
    <citation type="submission" date="2012-08" db="EMBL/GenBank/DDBJ databases">
        <title>Draft Genome Sequences of Lactobacillus equicursoris CIP 110162T, isolated from thoroughbred racehorse feces and Lactobacillus sp. CRBIP 24.137 isolated from urine of human.</title>
        <authorList>
            <person name="Cousin S."/>
            <person name="Loux V."/>
            <person name="Ma L."/>
            <person name="Creno S."/>
            <person name="Clermont D."/>
            <person name="Bizet C."/>
            <person name="Bouchier C."/>
        </authorList>
    </citation>
    <scope>NUCLEOTIDE SEQUENCE [LARGE SCALE GENOMIC DNA]</scope>
    <source>
        <strain evidence="3 4">66c</strain>
    </source>
</reference>
<gene>
    <name evidence="2" type="ORF">BN146_04995</name>
    <name evidence="3" type="ORF">BN146_06135</name>
</gene>
<organism evidence="3 4">
    <name type="scientific">Lactobacillus equicursoris 66c</name>
    <dbReference type="NCBI Taxonomy" id="872326"/>
    <lineage>
        <taxon>Bacteria</taxon>
        <taxon>Bacillati</taxon>
        <taxon>Bacillota</taxon>
        <taxon>Bacilli</taxon>
        <taxon>Lactobacillales</taxon>
        <taxon>Lactobacillaceae</taxon>
        <taxon>Lactobacillus</taxon>
    </lineage>
</organism>
<evidence type="ECO:0000313" key="3">
    <source>
        <dbReference type="EMBL" id="CCK83819.1"/>
    </source>
</evidence>
<dbReference type="InterPro" id="IPR004360">
    <property type="entry name" value="Glyas_Fos-R_dOase_dom"/>
</dbReference>
<accession>K0NPT6</accession>
<dbReference type="EMBL" id="CALZ01000096">
    <property type="protein sequence ID" value="CCK83819.1"/>
    <property type="molecule type" value="Genomic_DNA"/>
</dbReference>
<sequence>MRIEHVGLWVKDLEAMKDFYVKHFGARATTKP</sequence>
<dbReference type="OrthoDB" id="9789012at2"/>